<reference evidence="8 9" key="1">
    <citation type="submission" date="2014-04" db="EMBL/GenBank/DDBJ databases">
        <authorList>
            <consortium name="DOE Joint Genome Institute"/>
            <person name="Kuo A."/>
            <person name="Tarkka M."/>
            <person name="Buscot F."/>
            <person name="Kohler A."/>
            <person name="Nagy L.G."/>
            <person name="Floudas D."/>
            <person name="Copeland A."/>
            <person name="Barry K.W."/>
            <person name="Cichocki N."/>
            <person name="Veneault-Fourrey C."/>
            <person name="LaButti K."/>
            <person name="Lindquist E.A."/>
            <person name="Lipzen A."/>
            <person name="Lundell T."/>
            <person name="Morin E."/>
            <person name="Murat C."/>
            <person name="Sun H."/>
            <person name="Tunlid A."/>
            <person name="Henrissat B."/>
            <person name="Grigoriev I.V."/>
            <person name="Hibbett D.S."/>
            <person name="Martin F."/>
            <person name="Nordberg H.P."/>
            <person name="Cantor M.N."/>
            <person name="Hua S.X."/>
        </authorList>
    </citation>
    <scope>NUCLEOTIDE SEQUENCE [LARGE SCALE GENOMIC DNA]</scope>
    <source>
        <strain evidence="8 9">F 1598</strain>
    </source>
</reference>
<evidence type="ECO:0008006" key="10">
    <source>
        <dbReference type="Google" id="ProtNLM"/>
    </source>
</evidence>
<evidence type="ECO:0000256" key="2">
    <source>
        <dbReference type="ARBA" id="ARBA00009012"/>
    </source>
</evidence>
<comment type="subcellular location">
    <subcellularLocation>
        <location evidence="1">Membrane</location>
        <topology evidence="1">Multi-pass membrane protein</topology>
    </subcellularLocation>
</comment>
<dbReference type="EMBL" id="KN832978">
    <property type="protein sequence ID" value="KIM87712.1"/>
    <property type="molecule type" value="Genomic_DNA"/>
</dbReference>
<keyword evidence="9" id="KW-1185">Reference proteome</keyword>
<feature type="transmembrane region" description="Helical" evidence="6">
    <location>
        <begin position="193"/>
        <end position="219"/>
    </location>
</feature>
<dbReference type="Pfam" id="PF01940">
    <property type="entry name" value="DUF92"/>
    <property type="match status" value="1"/>
</dbReference>
<evidence type="ECO:0000256" key="7">
    <source>
        <dbReference type="SAM" id="SignalP"/>
    </source>
</evidence>
<evidence type="ECO:0000256" key="3">
    <source>
        <dbReference type="ARBA" id="ARBA00022692"/>
    </source>
</evidence>
<evidence type="ECO:0000256" key="5">
    <source>
        <dbReference type="ARBA" id="ARBA00023136"/>
    </source>
</evidence>
<sequence length="302" mass="31851">MSSVSLIALIIATTLALHGWRKGSLSPGGAAAAFIIGFLMLAVPLRTFGISLIVFYLIGSRATKYGKSLKATLEEGFHEAGYRSAWQVLCNSFAAFIATVIWSVLFAPRSIPWTVASALKLGVAETSLYAPDEWCPLSRDVSDGASRALLFATLGHFACCLGDTLASELGILSSTPPILVTTLKPVPPGTNGAISLGGTLASIAGGLIMGFTMFAALIVENSRCREEWVDITIPLLMWGASAGGFGSLLDSILGATIQRTCYSSETMRIFQDYTGQPAGSDVKVISGINILTNNQVRPPSRP</sequence>
<dbReference type="InParanoid" id="A0A0C3CDD4"/>
<name>A0A0C3CDD4_PILCF</name>
<comment type="similarity">
    <text evidence="2">Belongs to the TMEM19 family.</text>
</comment>
<evidence type="ECO:0000256" key="6">
    <source>
        <dbReference type="SAM" id="Phobius"/>
    </source>
</evidence>
<keyword evidence="3 6" id="KW-0812">Transmembrane</keyword>
<dbReference type="HOGENOM" id="CLU_036918_3_0_1"/>
<feature type="transmembrane region" description="Helical" evidence="6">
    <location>
        <begin position="32"/>
        <end position="58"/>
    </location>
</feature>
<evidence type="ECO:0000256" key="4">
    <source>
        <dbReference type="ARBA" id="ARBA00022989"/>
    </source>
</evidence>
<dbReference type="GO" id="GO:0016020">
    <property type="term" value="C:membrane"/>
    <property type="evidence" value="ECO:0007669"/>
    <property type="project" value="UniProtKB-SubCell"/>
</dbReference>
<dbReference type="AlphaFoldDB" id="A0A0C3CDD4"/>
<dbReference type="PANTHER" id="PTHR13353:SF5">
    <property type="entry name" value="TRANSMEMBRANE PROTEIN 19"/>
    <property type="match status" value="1"/>
</dbReference>
<evidence type="ECO:0000313" key="8">
    <source>
        <dbReference type="EMBL" id="KIM87712.1"/>
    </source>
</evidence>
<reference evidence="9" key="2">
    <citation type="submission" date="2015-01" db="EMBL/GenBank/DDBJ databases">
        <title>Evolutionary Origins and Diversification of the Mycorrhizal Mutualists.</title>
        <authorList>
            <consortium name="DOE Joint Genome Institute"/>
            <consortium name="Mycorrhizal Genomics Consortium"/>
            <person name="Kohler A."/>
            <person name="Kuo A."/>
            <person name="Nagy L.G."/>
            <person name="Floudas D."/>
            <person name="Copeland A."/>
            <person name="Barry K.W."/>
            <person name="Cichocki N."/>
            <person name="Veneault-Fourrey C."/>
            <person name="LaButti K."/>
            <person name="Lindquist E.A."/>
            <person name="Lipzen A."/>
            <person name="Lundell T."/>
            <person name="Morin E."/>
            <person name="Murat C."/>
            <person name="Riley R."/>
            <person name="Ohm R."/>
            <person name="Sun H."/>
            <person name="Tunlid A."/>
            <person name="Henrissat B."/>
            <person name="Grigoriev I.V."/>
            <person name="Hibbett D.S."/>
            <person name="Martin F."/>
        </authorList>
    </citation>
    <scope>NUCLEOTIDE SEQUENCE [LARGE SCALE GENOMIC DNA]</scope>
    <source>
        <strain evidence="9">F 1598</strain>
    </source>
</reference>
<organism evidence="8 9">
    <name type="scientific">Piloderma croceum (strain F 1598)</name>
    <dbReference type="NCBI Taxonomy" id="765440"/>
    <lineage>
        <taxon>Eukaryota</taxon>
        <taxon>Fungi</taxon>
        <taxon>Dikarya</taxon>
        <taxon>Basidiomycota</taxon>
        <taxon>Agaricomycotina</taxon>
        <taxon>Agaricomycetes</taxon>
        <taxon>Agaricomycetidae</taxon>
        <taxon>Atheliales</taxon>
        <taxon>Atheliaceae</taxon>
        <taxon>Piloderma</taxon>
    </lineage>
</organism>
<dbReference type="OrthoDB" id="30881at2759"/>
<feature type="transmembrane region" description="Helical" evidence="6">
    <location>
        <begin position="88"/>
        <end position="107"/>
    </location>
</feature>
<evidence type="ECO:0000313" key="9">
    <source>
        <dbReference type="Proteomes" id="UP000054166"/>
    </source>
</evidence>
<keyword evidence="5 6" id="KW-0472">Membrane</keyword>
<feature type="chain" id="PRO_5002176011" description="Transmembrane protein 19" evidence="7">
    <location>
        <begin position="17"/>
        <end position="302"/>
    </location>
</feature>
<dbReference type="STRING" id="765440.A0A0C3CDD4"/>
<feature type="signal peptide" evidence="7">
    <location>
        <begin position="1"/>
        <end position="16"/>
    </location>
</feature>
<dbReference type="Proteomes" id="UP000054166">
    <property type="component" value="Unassembled WGS sequence"/>
</dbReference>
<proteinExistence type="inferred from homology"/>
<dbReference type="InterPro" id="IPR002794">
    <property type="entry name" value="DUF92_TMEM19"/>
</dbReference>
<protein>
    <recommendedName>
        <fullName evidence="10">Transmembrane protein 19</fullName>
    </recommendedName>
</protein>
<accession>A0A0C3CDD4</accession>
<keyword evidence="4 6" id="KW-1133">Transmembrane helix</keyword>
<evidence type="ECO:0000256" key="1">
    <source>
        <dbReference type="ARBA" id="ARBA00004141"/>
    </source>
</evidence>
<gene>
    <name evidence="8" type="ORF">PILCRDRAFT_3476</name>
</gene>
<dbReference type="PANTHER" id="PTHR13353">
    <property type="entry name" value="TRANSMEMBRANE PROTEIN 19"/>
    <property type="match status" value="1"/>
</dbReference>
<keyword evidence="7" id="KW-0732">Signal</keyword>